<accession>A0AAU7V7J3</accession>
<sequence length="297" mass="31964">MIQTEKTSAPLANELARNAAQLRALDRAEFERPSRPVVITVSNQKGGVGKTTTTVNLAAGLALGGLRVVVIDIDPQGNASTALGIEHGVGTPSTYDVMVEGLPLAETLQECPDSPGLFVCPATIDLAGAEVELVDSVRREYLLSSAVADYLAQQPDVDIILIDCPPSLGLLTLNAFVAAEQVLIPIQAEYYALEGLSLLWSTIGRIQAHLNPKLSIRHILLTMVDGRTKLSAEVCQEVRSHFPEQVFEVEIPRTVRISEAPSYGQSVVAYDPRGTGAVAYRMAALELNKRLLQERGN</sequence>
<gene>
    <name evidence="4" type="ORF">SAC06_00395</name>
</gene>
<proteinExistence type="inferred from homology"/>
<dbReference type="AlphaFoldDB" id="A0AAU7V7J3"/>
<dbReference type="CDD" id="cd02042">
    <property type="entry name" value="ParAB_family"/>
    <property type="match status" value="1"/>
</dbReference>
<evidence type="ECO:0000259" key="3">
    <source>
        <dbReference type="Pfam" id="PF13614"/>
    </source>
</evidence>
<dbReference type="KEGG" id="sapp:SAC06_00395"/>
<protein>
    <submittedName>
        <fullName evidence="4">ParA family protein</fullName>
    </submittedName>
</protein>
<evidence type="ECO:0000256" key="2">
    <source>
        <dbReference type="ARBA" id="ARBA00059092"/>
    </source>
</evidence>
<evidence type="ECO:0000313" key="4">
    <source>
        <dbReference type="EMBL" id="XBW08055.1"/>
    </source>
</evidence>
<name>A0AAU7V7J3_9ACTO</name>
<dbReference type="FunFam" id="3.40.50.300:FF:000285">
    <property type="entry name" value="Sporulation initiation inhibitor Soj"/>
    <property type="match status" value="1"/>
</dbReference>
<dbReference type="InterPro" id="IPR050678">
    <property type="entry name" value="DNA_Partitioning_ATPase"/>
</dbReference>
<dbReference type="Gene3D" id="3.40.50.300">
    <property type="entry name" value="P-loop containing nucleotide triphosphate hydrolases"/>
    <property type="match status" value="1"/>
</dbReference>
<organism evidence="4">
    <name type="scientific">Scrofimicrobium appendicitidis</name>
    <dbReference type="NCBI Taxonomy" id="3079930"/>
    <lineage>
        <taxon>Bacteria</taxon>
        <taxon>Bacillati</taxon>
        <taxon>Actinomycetota</taxon>
        <taxon>Actinomycetes</taxon>
        <taxon>Actinomycetales</taxon>
        <taxon>Actinomycetaceae</taxon>
        <taxon>Scrofimicrobium</taxon>
    </lineage>
</organism>
<dbReference type="InterPro" id="IPR025669">
    <property type="entry name" value="AAA_dom"/>
</dbReference>
<comment type="function">
    <text evidence="2">May play a role in septum formation.</text>
</comment>
<dbReference type="SUPFAM" id="SSF52540">
    <property type="entry name" value="P-loop containing nucleoside triphosphate hydrolases"/>
    <property type="match status" value="1"/>
</dbReference>
<dbReference type="EMBL" id="CP138335">
    <property type="protein sequence ID" value="XBW08055.1"/>
    <property type="molecule type" value="Genomic_DNA"/>
</dbReference>
<feature type="domain" description="AAA" evidence="3">
    <location>
        <begin position="38"/>
        <end position="216"/>
    </location>
</feature>
<reference evidence="4" key="1">
    <citation type="submission" date="2023-11" db="EMBL/GenBank/DDBJ databases">
        <title>Scrofimicrobium hongkongense sp. nov., isolated from a patient with peritonitis.</title>
        <authorList>
            <person name="Lao H.Y."/>
            <person name="Wong A.Y.P."/>
            <person name="Ng T.L."/>
            <person name="Wong R.Y.L."/>
            <person name="Yau M.C.Y."/>
            <person name="Lam J.Y.W."/>
            <person name="Siu G.K.H."/>
        </authorList>
    </citation>
    <scope>NUCLEOTIDE SEQUENCE</scope>
    <source>
        <strain evidence="4">R131</strain>
    </source>
</reference>
<dbReference type="InterPro" id="IPR027417">
    <property type="entry name" value="P-loop_NTPase"/>
</dbReference>
<dbReference type="PANTHER" id="PTHR13696">
    <property type="entry name" value="P-LOOP CONTAINING NUCLEOSIDE TRIPHOSPHATE HYDROLASE"/>
    <property type="match status" value="1"/>
</dbReference>
<comment type="similarity">
    <text evidence="1">Belongs to the ParA family.</text>
</comment>
<evidence type="ECO:0000256" key="1">
    <source>
        <dbReference type="ARBA" id="ARBA00006976"/>
    </source>
</evidence>
<dbReference type="Pfam" id="PF13614">
    <property type="entry name" value="AAA_31"/>
    <property type="match status" value="1"/>
</dbReference>
<dbReference type="PANTHER" id="PTHR13696:SF52">
    <property type="entry name" value="PARA FAMILY PROTEIN CT_582"/>
    <property type="match status" value="1"/>
</dbReference>